<keyword evidence="3" id="KW-1185">Reference proteome</keyword>
<evidence type="ECO:0000313" key="3">
    <source>
        <dbReference type="Proteomes" id="UP000754495"/>
    </source>
</evidence>
<gene>
    <name evidence="2" type="ORF">FHX46_004233</name>
</gene>
<sequence length="310" mass="33968">MEWALNQAPMLQTPAGKHDTTARLVLVALAEAARGTPPQAFLALATIRYKTGLDRRVIQRVLDRLAAARVITAVGTRGDVTIYRLNTALRRPDSDREAIDREVEESRAKAAERQRKSRASRTQNPHEDTMSRTQNPESRTLSANVTHSEPPRTGKGTGNEPVPLERAGAEAPAPDSPGVELAVVKPLPATKRGGKDPAKDKAANDLATRYYEAMRKQVKFMAVREVVRHALNTFTEQQVFDALRHMATHQRNKPLTRQTLLNAIEQLEGHASAGDRPSTTDQRVAAAQALKARLASNGANVLQLPTGDLR</sequence>
<dbReference type="RefSeq" id="WP_167117841.1">
    <property type="nucleotide sequence ID" value="NZ_JAANOU010000001.1"/>
</dbReference>
<proteinExistence type="predicted"/>
<feature type="region of interest" description="Disordered" evidence="1">
    <location>
        <begin position="92"/>
        <end position="179"/>
    </location>
</feature>
<dbReference type="Proteomes" id="UP000754495">
    <property type="component" value="Unassembled WGS sequence"/>
</dbReference>
<comment type="caution">
    <text evidence="2">The sequence shown here is derived from an EMBL/GenBank/DDBJ whole genome shotgun (WGS) entry which is preliminary data.</text>
</comment>
<reference evidence="2 3" key="1">
    <citation type="submission" date="2020-03" db="EMBL/GenBank/DDBJ databases">
        <title>Sequencing the genomes of 1000 actinobacteria strains.</title>
        <authorList>
            <person name="Klenk H.-P."/>
        </authorList>
    </citation>
    <scope>NUCLEOTIDE SEQUENCE [LARGE SCALE GENOMIC DNA]</scope>
    <source>
        <strain evidence="2 3">DSM 45668</strain>
    </source>
</reference>
<dbReference type="EMBL" id="JAANOU010000001">
    <property type="protein sequence ID" value="NIH81703.1"/>
    <property type="molecule type" value="Genomic_DNA"/>
</dbReference>
<evidence type="ECO:0008006" key="4">
    <source>
        <dbReference type="Google" id="ProtNLM"/>
    </source>
</evidence>
<feature type="compositionally biased region" description="Polar residues" evidence="1">
    <location>
        <begin position="131"/>
        <end position="147"/>
    </location>
</feature>
<organism evidence="2 3">
    <name type="scientific">Amycolatopsis viridis</name>
    <dbReference type="NCBI Taxonomy" id="185678"/>
    <lineage>
        <taxon>Bacteria</taxon>
        <taxon>Bacillati</taxon>
        <taxon>Actinomycetota</taxon>
        <taxon>Actinomycetes</taxon>
        <taxon>Pseudonocardiales</taxon>
        <taxon>Pseudonocardiaceae</taxon>
        <taxon>Amycolatopsis</taxon>
    </lineage>
</organism>
<accession>A0ABX0SYW1</accession>
<evidence type="ECO:0000313" key="2">
    <source>
        <dbReference type="EMBL" id="NIH81703.1"/>
    </source>
</evidence>
<evidence type="ECO:0000256" key="1">
    <source>
        <dbReference type="SAM" id="MobiDB-lite"/>
    </source>
</evidence>
<feature type="compositionally biased region" description="Basic and acidic residues" evidence="1">
    <location>
        <begin position="92"/>
        <end position="114"/>
    </location>
</feature>
<protein>
    <recommendedName>
        <fullName evidence="4">Helix-turn-helix domain-containing protein</fullName>
    </recommendedName>
</protein>
<name>A0ABX0SYW1_9PSEU</name>